<organism evidence="2">
    <name type="scientific">uncultured Rubellimicrobium sp</name>
    <dbReference type="NCBI Taxonomy" id="543078"/>
    <lineage>
        <taxon>Bacteria</taxon>
        <taxon>Pseudomonadati</taxon>
        <taxon>Pseudomonadota</taxon>
        <taxon>Alphaproteobacteria</taxon>
        <taxon>Rhodobacterales</taxon>
        <taxon>Roseobacteraceae</taxon>
        <taxon>Rubellimicrobium</taxon>
        <taxon>environmental samples</taxon>
    </lineage>
</organism>
<name>A0A6J4PD61_9RHOB</name>
<proteinExistence type="predicted"/>
<dbReference type="EMBL" id="CADCUU010000222">
    <property type="protein sequence ID" value="CAA9410176.1"/>
    <property type="molecule type" value="Genomic_DNA"/>
</dbReference>
<sequence>DACRHPCPPRLSDPGRRDPRPLGRDLRSRDEPRARLAGRRPGSVPRRHGTPHRLRHRRGGAGARTGTAAGQPGDPGAVLPARDRPQPGRGRSHAAHAALRRVGDPGEPACGARGAGAAARPALPALSRRGGGPAGLAPGPGGAGDPQLHTAASGATAPALARRGAPLPPGRAACASGVAAADGGAGPFRGGQRALLGPPAGRFDRPSRAGARASQRADRASSGPDRDGRAAGELGGAAGAAAVGRAGGGSGGL</sequence>
<feature type="compositionally biased region" description="Basic and acidic residues" evidence="1">
    <location>
        <begin position="215"/>
        <end position="230"/>
    </location>
</feature>
<feature type="compositionally biased region" description="Basic and acidic residues" evidence="1">
    <location>
        <begin position="13"/>
        <end position="34"/>
    </location>
</feature>
<feature type="non-terminal residue" evidence="2">
    <location>
        <position position="253"/>
    </location>
</feature>
<feature type="region of interest" description="Disordered" evidence="1">
    <location>
        <begin position="1"/>
        <end position="253"/>
    </location>
</feature>
<reference evidence="2" key="1">
    <citation type="submission" date="2020-02" db="EMBL/GenBank/DDBJ databases">
        <authorList>
            <person name="Meier V. D."/>
        </authorList>
    </citation>
    <scope>NUCLEOTIDE SEQUENCE</scope>
    <source>
        <strain evidence="2">AVDCRST_MAG15</strain>
    </source>
</reference>
<feature type="compositionally biased region" description="Basic residues" evidence="1">
    <location>
        <begin position="45"/>
        <end position="59"/>
    </location>
</feature>
<evidence type="ECO:0000256" key="1">
    <source>
        <dbReference type="SAM" id="MobiDB-lite"/>
    </source>
</evidence>
<feature type="non-terminal residue" evidence="2">
    <location>
        <position position="1"/>
    </location>
</feature>
<accession>A0A6J4PD61</accession>
<dbReference type="AlphaFoldDB" id="A0A6J4PD61"/>
<feature type="compositionally biased region" description="Gly residues" evidence="1">
    <location>
        <begin position="129"/>
        <end position="144"/>
    </location>
</feature>
<protein>
    <submittedName>
        <fullName evidence="2">Mlr3822 protein</fullName>
    </submittedName>
</protein>
<gene>
    <name evidence="2" type="ORF">AVDCRST_MAG15-1595</name>
</gene>
<feature type="compositionally biased region" description="Pro residues" evidence="1">
    <location>
        <begin position="1"/>
        <end position="11"/>
    </location>
</feature>
<evidence type="ECO:0000313" key="2">
    <source>
        <dbReference type="EMBL" id="CAA9410176.1"/>
    </source>
</evidence>
<feature type="compositionally biased region" description="Low complexity" evidence="1">
    <location>
        <begin position="151"/>
        <end position="182"/>
    </location>
</feature>
<feature type="compositionally biased region" description="Low complexity" evidence="1">
    <location>
        <begin position="105"/>
        <end position="128"/>
    </location>
</feature>